<feature type="domain" description="BTB" evidence="1">
    <location>
        <begin position="14"/>
        <end position="89"/>
    </location>
</feature>
<dbReference type="InterPro" id="IPR011333">
    <property type="entry name" value="SKP1/BTB/POZ_sf"/>
</dbReference>
<dbReference type="PANTHER" id="PTHR22744:SF14">
    <property type="entry name" value="BTB DOMAIN-CONTAINING PROTEIN-RELATED"/>
    <property type="match status" value="1"/>
</dbReference>
<dbReference type="PROSITE" id="PS50097">
    <property type="entry name" value="BTB"/>
    <property type="match status" value="3"/>
</dbReference>
<dbReference type="SMART" id="SM00225">
    <property type="entry name" value="BTB"/>
    <property type="match status" value="3"/>
</dbReference>
<protein>
    <recommendedName>
        <fullName evidence="1">BTB domain-containing protein</fullName>
    </recommendedName>
</protein>
<accession>A0A6A5GJ44</accession>
<comment type="caution">
    <text evidence="2">The sequence shown here is derived from an EMBL/GenBank/DDBJ whole genome shotgun (WGS) entry which is preliminary data.</text>
</comment>
<dbReference type="Proteomes" id="UP000483820">
    <property type="component" value="Chromosome V"/>
</dbReference>
<dbReference type="PANTHER" id="PTHR22744">
    <property type="entry name" value="HELIX LOOP HELIX PROTEIN 21-RELATED"/>
    <property type="match status" value="1"/>
</dbReference>
<gene>
    <name evidence="2" type="ORF">GCK72_020970</name>
</gene>
<dbReference type="AlphaFoldDB" id="A0A6A5GJ44"/>
<dbReference type="InterPro" id="IPR000210">
    <property type="entry name" value="BTB/POZ_dom"/>
</dbReference>
<reference evidence="2 3" key="1">
    <citation type="submission" date="2019-12" db="EMBL/GenBank/DDBJ databases">
        <title>Chromosome-level assembly of the Caenorhabditis remanei genome.</title>
        <authorList>
            <person name="Teterina A.A."/>
            <person name="Willis J.H."/>
            <person name="Phillips P.C."/>
        </authorList>
    </citation>
    <scope>NUCLEOTIDE SEQUENCE [LARGE SCALE GENOMIC DNA]</scope>
    <source>
        <strain evidence="2 3">PX506</strain>
        <tissue evidence="2">Whole organism</tissue>
    </source>
</reference>
<evidence type="ECO:0000313" key="2">
    <source>
        <dbReference type="EMBL" id="KAF1754409.1"/>
    </source>
</evidence>
<feature type="domain" description="BTB" evidence="1">
    <location>
        <begin position="228"/>
        <end position="295"/>
    </location>
</feature>
<sequence length="498" mass="58640">MPFYDRLFVESDKTDAVLIIGKIENESEEPMKKVPKLETVKRFYVNKALLSYHSVYFKELFEDERSPPEYLIENVEVSEFAGVLSLIHNKPMLRLYYKAENLVELADRFQLPAAKRHLELFIMMDTEIDKNRKILVADKYKLSELLKMSLDLFRTENDYRRYCDYSKSYPVNFKLFYDISNETNVKLFHKLIDILCCPCRRTCEIEENRDESVEIIDYETLFAQSEKTDTVLVVDGKKMHVNKAILSYYSDYFNTLFNSDFKEKSMQEIPIKQVKFEHFATLLSLVLENPIVPSERNAEKLLVLSERFLMPVAKRRLELFIISSSKNRLQKVRIAEKFKLEDLMDKSISLFIDRDDFGDLLNRQIYRDFSDDTKYMPAAITGKFASFDQSDVVFLIGRHRLYGKKDLLTYHSTYFKDLFQTNLDSKKSPSEFRIDNVKFDEFSTLISLVQTNPLKITEKNAENLLQLADRFDLPSAKCHVELFLITSEKKSIREASNR</sequence>
<evidence type="ECO:0000313" key="3">
    <source>
        <dbReference type="Proteomes" id="UP000483820"/>
    </source>
</evidence>
<evidence type="ECO:0000259" key="1">
    <source>
        <dbReference type="PROSITE" id="PS50097"/>
    </source>
</evidence>
<dbReference type="GeneID" id="78777047"/>
<dbReference type="RefSeq" id="XP_053582827.1">
    <property type="nucleotide sequence ID" value="XM_053733914.1"/>
</dbReference>
<dbReference type="CDD" id="cd18186">
    <property type="entry name" value="BTB_POZ_ZBTB_KLHL-like"/>
    <property type="match status" value="2"/>
</dbReference>
<name>A0A6A5GJ44_CAERE</name>
<dbReference type="CTD" id="78777047"/>
<dbReference type="Pfam" id="PF00651">
    <property type="entry name" value="BTB"/>
    <property type="match status" value="3"/>
</dbReference>
<proteinExistence type="predicted"/>
<dbReference type="Gene3D" id="3.30.710.10">
    <property type="entry name" value="Potassium Channel Kv1.1, Chain A"/>
    <property type="match status" value="3"/>
</dbReference>
<dbReference type="SUPFAM" id="SSF54695">
    <property type="entry name" value="POZ domain"/>
    <property type="match status" value="3"/>
</dbReference>
<organism evidence="2 3">
    <name type="scientific">Caenorhabditis remanei</name>
    <name type="common">Caenorhabditis vulgaris</name>
    <dbReference type="NCBI Taxonomy" id="31234"/>
    <lineage>
        <taxon>Eukaryota</taxon>
        <taxon>Metazoa</taxon>
        <taxon>Ecdysozoa</taxon>
        <taxon>Nematoda</taxon>
        <taxon>Chromadorea</taxon>
        <taxon>Rhabditida</taxon>
        <taxon>Rhabditina</taxon>
        <taxon>Rhabditomorpha</taxon>
        <taxon>Rhabditoidea</taxon>
        <taxon>Rhabditidae</taxon>
        <taxon>Peloderinae</taxon>
        <taxon>Caenorhabditis</taxon>
    </lineage>
</organism>
<dbReference type="EMBL" id="WUAV01000005">
    <property type="protein sequence ID" value="KAF1754409.1"/>
    <property type="molecule type" value="Genomic_DNA"/>
</dbReference>
<dbReference type="KEGG" id="crq:GCK72_020970"/>
<feature type="domain" description="BTB" evidence="1">
    <location>
        <begin position="390"/>
        <end position="458"/>
    </location>
</feature>